<dbReference type="SMART" id="SM01040">
    <property type="entry name" value="Bro-N"/>
    <property type="match status" value="1"/>
</dbReference>
<name>A0A1M5B3U9_9BACL</name>
<protein>
    <submittedName>
        <fullName evidence="2">BRO family, N-terminal domain</fullName>
    </submittedName>
</protein>
<dbReference type="PROSITE" id="PS51750">
    <property type="entry name" value="BRO_N"/>
    <property type="match status" value="1"/>
</dbReference>
<feature type="domain" description="Bro-N" evidence="1">
    <location>
        <begin position="13"/>
        <end position="127"/>
    </location>
</feature>
<evidence type="ECO:0000313" key="3">
    <source>
        <dbReference type="Proteomes" id="UP000184476"/>
    </source>
</evidence>
<dbReference type="PANTHER" id="PTHR36180">
    <property type="entry name" value="DNA-BINDING PROTEIN-RELATED-RELATED"/>
    <property type="match status" value="1"/>
</dbReference>
<keyword evidence="3" id="KW-1185">Reference proteome</keyword>
<sequence length="198" mass="22692">MENNIIELHDGNKVKVVSEVDFEFKDIKIPSMVDENNGFWFTLPDVGEMLGISKNNRKDLLNSLERFEIADSDLIMTSSNGVEQRRKVTLISESGFYNVVLRSRKKTVKEFQLWVRCEVLPSIRKYGIAILEEKLEQLKTKDIAEVIKGIDPSVRVEYFEEHNESGACISDCKDPMGYKSASSITYKVPSKYIKEKTV</sequence>
<gene>
    <name evidence="2" type="ORF">SAMN05444392_1186</name>
</gene>
<evidence type="ECO:0000313" key="2">
    <source>
        <dbReference type="EMBL" id="SHF37110.1"/>
    </source>
</evidence>
<dbReference type="InterPro" id="IPR003497">
    <property type="entry name" value="BRO_N_domain"/>
</dbReference>
<dbReference type="RefSeq" id="WP_245815714.1">
    <property type="nucleotide sequence ID" value="NZ_FQVL01000018.1"/>
</dbReference>
<dbReference type="AlphaFoldDB" id="A0A1M5B3U9"/>
<reference evidence="2 3" key="1">
    <citation type="submission" date="2016-11" db="EMBL/GenBank/DDBJ databases">
        <authorList>
            <person name="Jaros S."/>
            <person name="Januszkiewicz K."/>
            <person name="Wedrychowicz H."/>
        </authorList>
    </citation>
    <scope>NUCLEOTIDE SEQUENCE [LARGE SCALE GENOMIC DNA]</scope>
    <source>
        <strain evidence="2 3">DSM 44666</strain>
    </source>
</reference>
<dbReference type="Proteomes" id="UP000184476">
    <property type="component" value="Unassembled WGS sequence"/>
</dbReference>
<organism evidence="2 3">
    <name type="scientific">Seinonella peptonophila</name>
    <dbReference type="NCBI Taxonomy" id="112248"/>
    <lineage>
        <taxon>Bacteria</taxon>
        <taxon>Bacillati</taxon>
        <taxon>Bacillota</taxon>
        <taxon>Bacilli</taxon>
        <taxon>Bacillales</taxon>
        <taxon>Thermoactinomycetaceae</taxon>
        <taxon>Seinonella</taxon>
    </lineage>
</organism>
<dbReference type="STRING" id="112248.SAMN05444392_1186"/>
<evidence type="ECO:0000259" key="1">
    <source>
        <dbReference type="PROSITE" id="PS51750"/>
    </source>
</evidence>
<proteinExistence type="predicted"/>
<dbReference type="Pfam" id="PF02498">
    <property type="entry name" value="Bro-N"/>
    <property type="match status" value="1"/>
</dbReference>
<accession>A0A1M5B3U9</accession>
<dbReference type="PANTHER" id="PTHR36180:SF2">
    <property type="entry name" value="BRO FAMILY PROTEIN"/>
    <property type="match status" value="1"/>
</dbReference>
<dbReference type="EMBL" id="FQVL01000018">
    <property type="protein sequence ID" value="SHF37110.1"/>
    <property type="molecule type" value="Genomic_DNA"/>
</dbReference>